<proteinExistence type="predicted"/>
<sequence>MTVYSSTLSLLLGVSALTSGFSNYRDRLPNGRAVPHPCKPNYLWHGVGHENALGGGVRNAFGLDFLRLGATWSVELCQLDSDGDGMTNGEELGDPQCTWTPGTLPPRISGITHPGE</sequence>
<comment type="caution">
    <text evidence="4">The sequence shown here is derived from an EMBL/GenBank/DDBJ whole genome shotgun (WGS) entry which is preliminary data.</text>
</comment>
<dbReference type="Proteomes" id="UP001374579">
    <property type="component" value="Unassembled WGS sequence"/>
</dbReference>
<evidence type="ECO:0000313" key="4">
    <source>
        <dbReference type="EMBL" id="KAK7092282.1"/>
    </source>
</evidence>
<dbReference type="AlphaFoldDB" id="A0AAN9G2G9"/>
<name>A0AAN9G2G9_9CAEN</name>
<feature type="signal peptide" evidence="2">
    <location>
        <begin position="1"/>
        <end position="20"/>
    </location>
</feature>
<evidence type="ECO:0000256" key="1">
    <source>
        <dbReference type="SAM" id="MobiDB-lite"/>
    </source>
</evidence>
<dbReference type="InterPro" id="IPR057626">
    <property type="entry name" value="S-S_Temptin"/>
</dbReference>
<gene>
    <name evidence="4" type="ORF">V1264_008055</name>
</gene>
<feature type="domain" description="Temptin Cys/Cys disulfide" evidence="3">
    <location>
        <begin position="19"/>
        <end position="115"/>
    </location>
</feature>
<reference evidence="4 5" key="1">
    <citation type="submission" date="2024-02" db="EMBL/GenBank/DDBJ databases">
        <title>Chromosome-scale genome assembly of the rough periwinkle Littorina saxatilis.</title>
        <authorList>
            <person name="De Jode A."/>
            <person name="Faria R."/>
            <person name="Formenti G."/>
            <person name="Sims Y."/>
            <person name="Smith T.P."/>
            <person name="Tracey A."/>
            <person name="Wood J.M.D."/>
            <person name="Zagrodzka Z.B."/>
            <person name="Johannesson K."/>
            <person name="Butlin R.K."/>
            <person name="Leder E.H."/>
        </authorList>
    </citation>
    <scope>NUCLEOTIDE SEQUENCE [LARGE SCALE GENOMIC DNA]</scope>
    <source>
        <strain evidence="4">Snail1</strain>
        <tissue evidence="4">Muscle</tissue>
    </source>
</reference>
<dbReference type="InterPro" id="IPR055313">
    <property type="entry name" value="Temptin-like"/>
</dbReference>
<dbReference type="EMBL" id="JBAMIC010000021">
    <property type="protein sequence ID" value="KAK7092282.1"/>
    <property type="molecule type" value="Genomic_DNA"/>
</dbReference>
<evidence type="ECO:0000256" key="2">
    <source>
        <dbReference type="SAM" id="SignalP"/>
    </source>
</evidence>
<evidence type="ECO:0000313" key="5">
    <source>
        <dbReference type="Proteomes" id="UP001374579"/>
    </source>
</evidence>
<feature type="chain" id="PRO_5042985038" description="Temptin Cys/Cys disulfide domain-containing protein" evidence="2">
    <location>
        <begin position="21"/>
        <end position="116"/>
    </location>
</feature>
<dbReference type="PANTHER" id="PTHR34737">
    <property type="entry name" value="EF-HAND DOMAIN-CONTAINING PROTEIN"/>
    <property type="match status" value="1"/>
</dbReference>
<accession>A0AAN9G2G9</accession>
<organism evidence="4 5">
    <name type="scientific">Littorina saxatilis</name>
    <dbReference type="NCBI Taxonomy" id="31220"/>
    <lineage>
        <taxon>Eukaryota</taxon>
        <taxon>Metazoa</taxon>
        <taxon>Spiralia</taxon>
        <taxon>Lophotrochozoa</taxon>
        <taxon>Mollusca</taxon>
        <taxon>Gastropoda</taxon>
        <taxon>Caenogastropoda</taxon>
        <taxon>Littorinimorpha</taxon>
        <taxon>Littorinoidea</taxon>
        <taxon>Littorinidae</taxon>
        <taxon>Littorina</taxon>
    </lineage>
</organism>
<dbReference type="PANTHER" id="PTHR34737:SF2">
    <property type="entry name" value="EF-HAND DOMAIN-CONTAINING PROTEIN"/>
    <property type="match status" value="1"/>
</dbReference>
<keyword evidence="2" id="KW-0732">Signal</keyword>
<protein>
    <recommendedName>
        <fullName evidence="3">Temptin Cys/Cys disulfide domain-containing protein</fullName>
    </recommendedName>
</protein>
<dbReference type="Pfam" id="PF24784">
    <property type="entry name" value="Temptin_C"/>
    <property type="match status" value="1"/>
</dbReference>
<evidence type="ECO:0000259" key="3">
    <source>
        <dbReference type="Pfam" id="PF24784"/>
    </source>
</evidence>
<feature type="region of interest" description="Disordered" evidence="1">
    <location>
        <begin position="85"/>
        <end position="116"/>
    </location>
</feature>
<keyword evidence="5" id="KW-1185">Reference proteome</keyword>